<sequence length="64" mass="7012">MDRAARRKIIVVAREWIPPGCGYIIRGRCAQCPRASPIAFTEYRSAGAVLCLSPRGDTHTGTHT</sequence>
<protein>
    <submittedName>
        <fullName evidence="1">Uncharacterized protein</fullName>
    </submittedName>
</protein>
<gene>
    <name evidence="1" type="ORF">BN4615_P10527</name>
</gene>
<dbReference type="EMBL" id="LT559118">
    <property type="protein sequence ID" value="SBP01011.1"/>
    <property type="molecule type" value="Genomic_DNA"/>
</dbReference>
<evidence type="ECO:0000313" key="1">
    <source>
        <dbReference type="EMBL" id="SBP01011.1"/>
    </source>
</evidence>
<organism evidence="1">
    <name type="scientific">Nonomuraea gerenzanensis</name>
    <dbReference type="NCBI Taxonomy" id="93944"/>
    <lineage>
        <taxon>Bacteria</taxon>
        <taxon>Bacillati</taxon>
        <taxon>Actinomycetota</taxon>
        <taxon>Actinomycetes</taxon>
        <taxon>Streptosporangiales</taxon>
        <taxon>Streptosporangiaceae</taxon>
        <taxon>Nonomuraea</taxon>
    </lineage>
</organism>
<dbReference type="AlphaFoldDB" id="A0A1M4EQ71"/>
<proteinExistence type="predicted"/>
<name>A0A1M4EQ71_9ACTN</name>
<accession>A0A1M4EQ71</accession>
<reference evidence="1" key="1">
    <citation type="submission" date="2016-04" db="EMBL/GenBank/DDBJ databases">
        <authorList>
            <person name="Evans L.H."/>
            <person name="Alamgir A."/>
            <person name="Owens N."/>
            <person name="Weber N.D."/>
            <person name="Virtaneva K."/>
            <person name="Barbian K."/>
            <person name="Babar A."/>
            <person name="Rosenke K."/>
        </authorList>
    </citation>
    <scope>NUCLEOTIDE SEQUENCE</scope>
    <source>
        <strain evidence="1">Nono1</strain>
    </source>
</reference>